<accession>A0A318YYY1</accession>
<dbReference type="GO" id="GO:0016787">
    <property type="term" value="F:hydrolase activity"/>
    <property type="evidence" value="ECO:0007669"/>
    <property type="project" value="UniProtKB-KW"/>
</dbReference>
<dbReference type="GeneID" id="37123467"/>
<dbReference type="Pfam" id="PF00561">
    <property type="entry name" value="Abhydrolase_1"/>
    <property type="match status" value="1"/>
</dbReference>
<evidence type="ECO:0000313" key="2">
    <source>
        <dbReference type="EMBL" id="PYH39217.1"/>
    </source>
</evidence>
<keyword evidence="2" id="KW-0378">Hydrolase</keyword>
<dbReference type="InterPro" id="IPR000073">
    <property type="entry name" value="AB_hydrolase_1"/>
</dbReference>
<evidence type="ECO:0000313" key="3">
    <source>
        <dbReference type="Proteomes" id="UP000247647"/>
    </source>
</evidence>
<name>A0A318YYY1_ASPNB</name>
<dbReference type="PANTHER" id="PTHR43798">
    <property type="entry name" value="MONOACYLGLYCEROL LIPASE"/>
    <property type="match status" value="1"/>
</dbReference>
<protein>
    <submittedName>
        <fullName evidence="2">Alpha/beta hydrolase</fullName>
    </submittedName>
</protein>
<gene>
    <name evidence="2" type="ORF">BO87DRAFT_349124</name>
</gene>
<dbReference type="AlphaFoldDB" id="A0A318YYY1"/>
<evidence type="ECO:0000259" key="1">
    <source>
        <dbReference type="Pfam" id="PF00561"/>
    </source>
</evidence>
<reference evidence="2" key="1">
    <citation type="submission" date="2016-12" db="EMBL/GenBank/DDBJ databases">
        <title>The genomes of Aspergillus section Nigri reveals drivers in fungal speciation.</title>
        <authorList>
            <consortium name="DOE Joint Genome Institute"/>
            <person name="Vesth T.C."/>
            <person name="Nybo J."/>
            <person name="Theobald S."/>
            <person name="Brandl J."/>
            <person name="Frisvad J.C."/>
            <person name="Nielsen K.F."/>
            <person name="Lyhne E.K."/>
            <person name="Kogle M.E."/>
            <person name="Kuo A."/>
            <person name="Riley R."/>
            <person name="Clum A."/>
            <person name="Nolan M."/>
            <person name="Lipzen A."/>
            <person name="Salamov A."/>
            <person name="Henrissat B."/>
            <person name="Wiebenga A."/>
            <person name="De Vries R.P."/>
            <person name="Grigoriev I.V."/>
            <person name="Mortensen U.H."/>
            <person name="Andersen M.R."/>
            <person name="Baker S.E."/>
        </authorList>
    </citation>
    <scope>NUCLEOTIDE SEQUENCE [LARGE SCALE GENOMIC DNA]</scope>
    <source>
        <strain evidence="2">CBS 115656</strain>
    </source>
</reference>
<dbReference type="EMBL" id="KZ821446">
    <property type="protein sequence ID" value="PYH39217.1"/>
    <property type="molecule type" value="Genomic_DNA"/>
</dbReference>
<organism evidence="2 3">
    <name type="scientific">Aspergillus neoniger (strain CBS 115656)</name>
    <dbReference type="NCBI Taxonomy" id="1448310"/>
    <lineage>
        <taxon>Eukaryota</taxon>
        <taxon>Fungi</taxon>
        <taxon>Dikarya</taxon>
        <taxon>Ascomycota</taxon>
        <taxon>Pezizomycotina</taxon>
        <taxon>Eurotiomycetes</taxon>
        <taxon>Eurotiomycetidae</taxon>
        <taxon>Eurotiales</taxon>
        <taxon>Aspergillaceae</taxon>
        <taxon>Aspergillus</taxon>
        <taxon>Aspergillus subgen. Circumdati</taxon>
    </lineage>
</organism>
<keyword evidence="3" id="KW-1185">Reference proteome</keyword>
<dbReference type="Proteomes" id="UP000247647">
    <property type="component" value="Unassembled WGS sequence"/>
</dbReference>
<dbReference type="PANTHER" id="PTHR43798:SF33">
    <property type="entry name" value="HYDROLASE, PUTATIVE (AFU_ORTHOLOGUE AFUA_2G14860)-RELATED"/>
    <property type="match status" value="1"/>
</dbReference>
<dbReference type="SUPFAM" id="SSF53474">
    <property type="entry name" value="alpha/beta-Hydrolases"/>
    <property type="match status" value="1"/>
</dbReference>
<proteinExistence type="predicted"/>
<dbReference type="InterPro" id="IPR050266">
    <property type="entry name" value="AB_hydrolase_sf"/>
</dbReference>
<dbReference type="GO" id="GO:0016020">
    <property type="term" value="C:membrane"/>
    <property type="evidence" value="ECO:0007669"/>
    <property type="project" value="TreeGrafter"/>
</dbReference>
<sequence length="365" mass="40604">MDHFNHTASIGTHTLSYALRGPPRQPNTPLVIILTGITSSALEWSAVCRHLSTDASILLYERSGYGRSEPSPNPPDSLTVIHELCHLLDAAALAPPYLVIGHSWGGILAREFLAARPDDICGMVLVDPVQERMMMETWPDPSIAAVTDGLDYMDVVGLVRDRVLTDEEWDDLMAEENSEKHAKQAALEMPFLQVSRGVLAEKEQLVPRKDVMRGKPLSVLGGDSKRDHELLYEAGVAKGGGTDAQREKFRECLARWETCEEQFHRELLNLSSVARYSVTKRSGHNIQLTEPELIADEVPCVCFLCAECICSTWSLLREDVRALHSLTCATAYTVLDVTILADSKVVQPLWSSDYRQMEIVSRASY</sequence>
<dbReference type="Gene3D" id="3.40.50.1820">
    <property type="entry name" value="alpha/beta hydrolase"/>
    <property type="match status" value="1"/>
</dbReference>
<dbReference type="RefSeq" id="XP_025484695.1">
    <property type="nucleotide sequence ID" value="XM_025621011.1"/>
</dbReference>
<feature type="domain" description="AB hydrolase-1" evidence="1">
    <location>
        <begin position="29"/>
        <end position="141"/>
    </location>
</feature>
<dbReference type="OrthoDB" id="294702at2759"/>
<dbReference type="InterPro" id="IPR029058">
    <property type="entry name" value="AB_hydrolase_fold"/>
</dbReference>